<accession>A0A2S0N3Y3</accession>
<evidence type="ECO:0000313" key="10">
    <source>
        <dbReference type="EMBL" id="AVO42826.1"/>
    </source>
</evidence>
<dbReference type="InterPro" id="IPR029060">
    <property type="entry name" value="PIN-like_dom_sf"/>
</dbReference>
<feature type="binding site" evidence="8">
    <location>
        <position position="8"/>
    </location>
    <ligand>
        <name>Mg(2+)</name>
        <dbReference type="ChEBI" id="CHEBI:18420"/>
    </ligand>
</feature>
<dbReference type="CDD" id="cd18735">
    <property type="entry name" value="PIN_HiVapC1-like"/>
    <property type="match status" value="1"/>
</dbReference>
<evidence type="ECO:0000256" key="7">
    <source>
        <dbReference type="ARBA" id="ARBA00038093"/>
    </source>
</evidence>
<protein>
    <recommendedName>
        <fullName evidence="8">Ribonuclease VapC</fullName>
        <shortName evidence="8">RNase VapC</shortName>
        <ecNumber evidence="8">3.1.-.-</ecNumber>
    </recommendedName>
    <alternativeName>
        <fullName evidence="8">Toxin VapC</fullName>
    </alternativeName>
</protein>
<dbReference type="PANTHER" id="PTHR33653:SF1">
    <property type="entry name" value="RIBONUCLEASE VAPC2"/>
    <property type="match status" value="1"/>
</dbReference>
<dbReference type="Pfam" id="PF01850">
    <property type="entry name" value="PIN"/>
    <property type="match status" value="1"/>
</dbReference>
<keyword evidence="2 8" id="KW-1277">Toxin-antitoxin system</keyword>
<evidence type="ECO:0000256" key="4">
    <source>
        <dbReference type="ARBA" id="ARBA00022723"/>
    </source>
</evidence>
<name>A0A2S0N3Y3_9BURK</name>
<dbReference type="GO" id="GO:0090729">
    <property type="term" value="F:toxin activity"/>
    <property type="evidence" value="ECO:0007669"/>
    <property type="project" value="UniProtKB-KW"/>
</dbReference>
<keyword evidence="11" id="KW-1185">Reference proteome</keyword>
<dbReference type="GO" id="GO:0016787">
    <property type="term" value="F:hydrolase activity"/>
    <property type="evidence" value="ECO:0007669"/>
    <property type="project" value="UniProtKB-KW"/>
</dbReference>
<evidence type="ECO:0000256" key="8">
    <source>
        <dbReference type="HAMAP-Rule" id="MF_00265"/>
    </source>
</evidence>
<dbReference type="EMBL" id="CP027669">
    <property type="protein sequence ID" value="AVO42826.1"/>
    <property type="molecule type" value="Genomic_DNA"/>
</dbReference>
<evidence type="ECO:0000256" key="5">
    <source>
        <dbReference type="ARBA" id="ARBA00022801"/>
    </source>
</evidence>
<dbReference type="RefSeq" id="WP_106447801.1">
    <property type="nucleotide sequence ID" value="NZ_CP027669.1"/>
</dbReference>
<dbReference type="AlphaFoldDB" id="A0A2S0N3Y3"/>
<gene>
    <name evidence="8" type="primary">vapC</name>
    <name evidence="10" type="ORF">C6571_17330</name>
</gene>
<comment type="similarity">
    <text evidence="7 8">Belongs to the PINc/VapC protein family.</text>
</comment>
<dbReference type="GO" id="GO:0000287">
    <property type="term" value="F:magnesium ion binding"/>
    <property type="evidence" value="ECO:0007669"/>
    <property type="project" value="UniProtKB-UniRule"/>
</dbReference>
<evidence type="ECO:0000256" key="1">
    <source>
        <dbReference type="ARBA" id="ARBA00001946"/>
    </source>
</evidence>
<keyword evidence="4 8" id="KW-0479">Metal-binding</keyword>
<dbReference type="Gene3D" id="3.40.50.1010">
    <property type="entry name" value="5'-nuclease"/>
    <property type="match status" value="1"/>
</dbReference>
<comment type="function">
    <text evidence="8">Toxic component of a toxin-antitoxin (TA) system. An RNase.</text>
</comment>
<dbReference type="GO" id="GO:0004540">
    <property type="term" value="F:RNA nuclease activity"/>
    <property type="evidence" value="ECO:0007669"/>
    <property type="project" value="InterPro"/>
</dbReference>
<keyword evidence="5 8" id="KW-0378">Hydrolase</keyword>
<dbReference type="InterPro" id="IPR022907">
    <property type="entry name" value="VapC_family"/>
</dbReference>
<keyword evidence="3 8" id="KW-0540">Nuclease</keyword>
<dbReference type="OrthoDB" id="9796690at2"/>
<feature type="binding site" evidence="8">
    <location>
        <position position="103"/>
    </location>
    <ligand>
        <name>Mg(2+)</name>
        <dbReference type="ChEBI" id="CHEBI:18420"/>
    </ligand>
</feature>
<sequence length="140" mass="15428">MAIRYLLDTNICIYIAKHNPPAVRARFEQLSADALAMSVVTLGELQHGAEKSQARAKALAALQQLQSTIQVMPLTHAAGQHYGQIRSGLERAGQPIPNMSNNDLWIAAHARAEGWVLVTNNEREFCRVDGLAVENWVVTK</sequence>
<feature type="domain" description="PIN" evidence="9">
    <location>
        <begin position="5"/>
        <end position="130"/>
    </location>
</feature>
<evidence type="ECO:0000259" key="9">
    <source>
        <dbReference type="Pfam" id="PF01850"/>
    </source>
</evidence>
<evidence type="ECO:0000256" key="2">
    <source>
        <dbReference type="ARBA" id="ARBA00022649"/>
    </source>
</evidence>
<dbReference type="HAMAP" id="MF_00265">
    <property type="entry name" value="VapC_Nob1"/>
    <property type="match status" value="1"/>
</dbReference>
<proteinExistence type="inferred from homology"/>
<dbReference type="Proteomes" id="UP000239326">
    <property type="component" value="Chromosome"/>
</dbReference>
<evidence type="ECO:0000313" key="11">
    <source>
        <dbReference type="Proteomes" id="UP000239326"/>
    </source>
</evidence>
<organism evidence="10 11">
    <name type="scientific">Simplicispira suum</name>
    <dbReference type="NCBI Taxonomy" id="2109915"/>
    <lineage>
        <taxon>Bacteria</taxon>
        <taxon>Pseudomonadati</taxon>
        <taxon>Pseudomonadota</taxon>
        <taxon>Betaproteobacteria</taxon>
        <taxon>Burkholderiales</taxon>
        <taxon>Comamonadaceae</taxon>
        <taxon>Simplicispira</taxon>
    </lineage>
</organism>
<dbReference type="KEGG" id="simp:C6571_17330"/>
<dbReference type="SUPFAM" id="SSF88723">
    <property type="entry name" value="PIN domain-like"/>
    <property type="match status" value="1"/>
</dbReference>
<keyword evidence="6 8" id="KW-0460">Magnesium</keyword>
<comment type="cofactor">
    <cofactor evidence="1 8">
        <name>Mg(2+)</name>
        <dbReference type="ChEBI" id="CHEBI:18420"/>
    </cofactor>
</comment>
<keyword evidence="8" id="KW-0800">Toxin</keyword>
<evidence type="ECO:0000256" key="3">
    <source>
        <dbReference type="ARBA" id="ARBA00022722"/>
    </source>
</evidence>
<dbReference type="InterPro" id="IPR050556">
    <property type="entry name" value="Type_II_TA_system_RNase"/>
</dbReference>
<dbReference type="PANTHER" id="PTHR33653">
    <property type="entry name" value="RIBONUCLEASE VAPC2"/>
    <property type="match status" value="1"/>
</dbReference>
<dbReference type="InterPro" id="IPR002716">
    <property type="entry name" value="PIN_dom"/>
</dbReference>
<dbReference type="EC" id="3.1.-.-" evidence="8"/>
<evidence type="ECO:0000256" key="6">
    <source>
        <dbReference type="ARBA" id="ARBA00022842"/>
    </source>
</evidence>
<reference evidence="10 11" key="1">
    <citation type="submission" date="2018-03" db="EMBL/GenBank/DDBJ databases">
        <title>Genome sequencing of Simplicispira sp.</title>
        <authorList>
            <person name="Kim S.-J."/>
            <person name="Heo J."/>
            <person name="Kwon S.-W."/>
        </authorList>
    </citation>
    <scope>NUCLEOTIDE SEQUENCE [LARGE SCALE GENOMIC DNA]</scope>
    <source>
        <strain evidence="10 11">SC1-8</strain>
    </source>
</reference>